<protein>
    <recommendedName>
        <fullName evidence="4">Probable nitronate monooxygenase</fullName>
    </recommendedName>
    <alternativeName>
        <fullName evidence="11">Propionate 3-nitronate monooxygenase</fullName>
    </alternativeName>
</protein>
<comment type="catalytic activity">
    <reaction evidence="12">
        <text>3 propionate 3-nitronate + 3 O2 + H2O = 3 3-oxopropanoate + 2 nitrate + nitrite + H2O2 + 3 H(+)</text>
        <dbReference type="Rhea" id="RHEA:57332"/>
        <dbReference type="ChEBI" id="CHEBI:15377"/>
        <dbReference type="ChEBI" id="CHEBI:15378"/>
        <dbReference type="ChEBI" id="CHEBI:15379"/>
        <dbReference type="ChEBI" id="CHEBI:16240"/>
        <dbReference type="ChEBI" id="CHEBI:16301"/>
        <dbReference type="ChEBI" id="CHEBI:17632"/>
        <dbReference type="ChEBI" id="CHEBI:33190"/>
        <dbReference type="ChEBI" id="CHEBI:136067"/>
    </reaction>
</comment>
<comment type="function">
    <text evidence="2">Nitronate monooxygenase that uses molecular oxygen to catalyze the oxidative denitrification of alkyl nitronates. Acts on propionate 3-nitronate (P3N), the presumed physiological substrate. Probably functions in the detoxification of P3N, a metabolic poison produced by plants and fungi as a defense mechanism.</text>
</comment>
<evidence type="ECO:0000256" key="11">
    <source>
        <dbReference type="ARBA" id="ARBA00031155"/>
    </source>
</evidence>
<name>A0A6P2BRN4_9ACTN</name>
<dbReference type="GO" id="GO:0018580">
    <property type="term" value="F:nitronate monooxygenase activity"/>
    <property type="evidence" value="ECO:0007669"/>
    <property type="project" value="InterPro"/>
</dbReference>
<evidence type="ECO:0000256" key="9">
    <source>
        <dbReference type="ARBA" id="ARBA00023002"/>
    </source>
</evidence>
<dbReference type="FunFam" id="3.20.20.70:FF:000154">
    <property type="entry name" value="Probable nitronate monooxygenase"/>
    <property type="match status" value="1"/>
</dbReference>
<dbReference type="AlphaFoldDB" id="A0A6P2BRN4"/>
<dbReference type="InterPro" id="IPR013785">
    <property type="entry name" value="Aldolase_TIM"/>
</dbReference>
<dbReference type="Pfam" id="PF03060">
    <property type="entry name" value="NMO"/>
    <property type="match status" value="1"/>
</dbReference>
<dbReference type="GO" id="GO:0000166">
    <property type="term" value="F:nucleotide binding"/>
    <property type="evidence" value="ECO:0007669"/>
    <property type="project" value="UniProtKB-KW"/>
</dbReference>
<comment type="caution">
    <text evidence="13">The sequence shown here is derived from an EMBL/GenBank/DDBJ whole genome shotgun (WGS) entry which is preliminary data.</text>
</comment>
<keyword evidence="9" id="KW-0560">Oxidoreductase</keyword>
<dbReference type="PANTHER" id="PTHR42747">
    <property type="entry name" value="NITRONATE MONOOXYGENASE-RELATED"/>
    <property type="match status" value="1"/>
</dbReference>
<dbReference type="EMBL" id="RPFW01000008">
    <property type="protein sequence ID" value="TVZ00876.1"/>
    <property type="molecule type" value="Genomic_DNA"/>
</dbReference>
<keyword evidence="10 13" id="KW-0503">Monooxygenase</keyword>
<evidence type="ECO:0000256" key="6">
    <source>
        <dbReference type="ARBA" id="ARBA00022630"/>
    </source>
</evidence>
<keyword evidence="6" id="KW-0285">Flavoprotein</keyword>
<dbReference type="InterPro" id="IPR004136">
    <property type="entry name" value="NMO"/>
</dbReference>
<gene>
    <name evidence="13" type="ORF">EAS64_36670</name>
</gene>
<comment type="cofactor">
    <cofactor evidence="1">
        <name>FMN</name>
        <dbReference type="ChEBI" id="CHEBI:58210"/>
    </cofactor>
</comment>
<dbReference type="GO" id="GO:0009636">
    <property type="term" value="P:response to toxic substance"/>
    <property type="evidence" value="ECO:0007669"/>
    <property type="project" value="UniProtKB-KW"/>
</dbReference>
<evidence type="ECO:0000256" key="8">
    <source>
        <dbReference type="ARBA" id="ARBA00022741"/>
    </source>
</evidence>
<evidence type="ECO:0000256" key="5">
    <source>
        <dbReference type="ARBA" id="ARBA00022575"/>
    </source>
</evidence>
<sequence>MILDSCPIPIVLAPLAGGPSTPELAAAVSEAGGLGFLAAGYLSAAELAARCRRVRELTARPFGVNLFVPGEETEATQAERDERVTEYARAIAADVTSIGADLGVPHYDDDAWQAKLAVVLEEPPPVVSFTFGIPDRSVIEAVKAAGSEVWITVTTAAEARLAVEAGADAVAAQGAEAGGHRGGLTDGPGSAVGTMALVQLVTAAVAVPVVAAGGIATGAGVAAALCLGARAAALGTAFLDCPEAGTAAVHRAALHADETRWTSLTRAFSGRTARGIANGFLLAHSSVAPAAYPEVNQLTAPMRAKARQAGLPDYVNLWAGQAYPLTAAVPAADLVRDLWAEAGAVLDRVSGTRSG</sequence>
<dbReference type="Proteomes" id="UP000460272">
    <property type="component" value="Unassembled WGS sequence"/>
</dbReference>
<evidence type="ECO:0000313" key="14">
    <source>
        <dbReference type="Proteomes" id="UP000460272"/>
    </source>
</evidence>
<dbReference type="PANTHER" id="PTHR42747:SF3">
    <property type="entry name" value="NITRONATE MONOOXYGENASE-RELATED"/>
    <property type="match status" value="1"/>
</dbReference>
<dbReference type="SUPFAM" id="SSF51412">
    <property type="entry name" value="Inosine monophosphate dehydrogenase (IMPDH)"/>
    <property type="match status" value="1"/>
</dbReference>
<dbReference type="Gene3D" id="3.20.20.70">
    <property type="entry name" value="Aldolase class I"/>
    <property type="match status" value="1"/>
</dbReference>
<dbReference type="RefSeq" id="WP_145860704.1">
    <property type="nucleotide sequence ID" value="NZ_RPFW01000008.1"/>
</dbReference>
<evidence type="ECO:0000256" key="3">
    <source>
        <dbReference type="ARBA" id="ARBA00009881"/>
    </source>
</evidence>
<accession>A0A6P2BRN4</accession>
<evidence type="ECO:0000256" key="2">
    <source>
        <dbReference type="ARBA" id="ARBA00003535"/>
    </source>
</evidence>
<keyword evidence="7" id="KW-0288">FMN</keyword>
<dbReference type="CDD" id="cd04730">
    <property type="entry name" value="NPD_like"/>
    <property type="match status" value="1"/>
</dbReference>
<evidence type="ECO:0000256" key="12">
    <source>
        <dbReference type="ARBA" id="ARBA00049401"/>
    </source>
</evidence>
<evidence type="ECO:0000256" key="10">
    <source>
        <dbReference type="ARBA" id="ARBA00023033"/>
    </source>
</evidence>
<evidence type="ECO:0000313" key="13">
    <source>
        <dbReference type="EMBL" id="TVZ00876.1"/>
    </source>
</evidence>
<proteinExistence type="inferred from homology"/>
<comment type="similarity">
    <text evidence="3">Belongs to the nitronate monooxygenase family. NMO class I subfamily.</text>
</comment>
<organism evidence="13 14">
    <name type="scientific">Trebonia kvetii</name>
    <dbReference type="NCBI Taxonomy" id="2480626"/>
    <lineage>
        <taxon>Bacteria</taxon>
        <taxon>Bacillati</taxon>
        <taxon>Actinomycetota</taxon>
        <taxon>Actinomycetes</taxon>
        <taxon>Streptosporangiales</taxon>
        <taxon>Treboniaceae</taxon>
        <taxon>Trebonia</taxon>
    </lineage>
</organism>
<evidence type="ECO:0000256" key="7">
    <source>
        <dbReference type="ARBA" id="ARBA00022643"/>
    </source>
</evidence>
<evidence type="ECO:0000256" key="4">
    <source>
        <dbReference type="ARBA" id="ARBA00013457"/>
    </source>
</evidence>
<keyword evidence="8" id="KW-0547">Nucleotide-binding</keyword>
<reference evidence="13 14" key="1">
    <citation type="submission" date="2018-11" db="EMBL/GenBank/DDBJ databases">
        <title>Trebonia kvetii gen.nov., sp.nov., a novel acidophilic actinobacterium, and proposal of the new actinobacterial family Treboniaceae fam. nov.</title>
        <authorList>
            <person name="Rapoport D."/>
            <person name="Sagova-Mareckova M."/>
            <person name="Sedlacek I."/>
            <person name="Provaznik J."/>
            <person name="Kralova S."/>
            <person name="Pavlinic D."/>
            <person name="Benes V."/>
            <person name="Kopecky J."/>
        </authorList>
    </citation>
    <scope>NUCLEOTIDE SEQUENCE [LARGE SCALE GENOMIC DNA]</scope>
    <source>
        <strain evidence="13 14">15Tr583</strain>
    </source>
</reference>
<keyword evidence="5" id="KW-0216">Detoxification</keyword>
<evidence type="ECO:0000256" key="1">
    <source>
        <dbReference type="ARBA" id="ARBA00001917"/>
    </source>
</evidence>
<dbReference type="OrthoDB" id="9778912at2"/>
<keyword evidence="14" id="KW-1185">Reference proteome</keyword>